<organism evidence="1 2">
    <name type="scientific">Fictibacillus phosphorivorans</name>
    <dbReference type="NCBI Taxonomy" id="1221500"/>
    <lineage>
        <taxon>Bacteria</taxon>
        <taxon>Bacillati</taxon>
        <taxon>Bacillota</taxon>
        <taxon>Bacilli</taxon>
        <taxon>Bacillales</taxon>
        <taxon>Fictibacillaceae</taxon>
        <taxon>Fictibacillus</taxon>
    </lineage>
</organism>
<evidence type="ECO:0000313" key="2">
    <source>
        <dbReference type="Proteomes" id="UP000076623"/>
    </source>
</evidence>
<dbReference type="AlphaFoldDB" id="A0A160IQH6"/>
<protein>
    <submittedName>
        <fullName evidence="1">Uncharacterized protein</fullName>
    </submittedName>
</protein>
<dbReference type="EMBL" id="CP015378">
    <property type="protein sequence ID" value="ANC78654.1"/>
    <property type="molecule type" value="Genomic_DNA"/>
</dbReference>
<accession>A0A160IQH6</accession>
<dbReference type="KEGG" id="fpn:ABE65_018370"/>
<sequence>MLTSEYLNLNKTKEGTLWNDNVVLNSNGANSFCNFYYSQLNSIQAATKPKPMTVHFIIVDQGDPKYIKTPNGDDI</sequence>
<gene>
    <name evidence="1" type="ORF">ABE65_018370</name>
</gene>
<dbReference type="Proteomes" id="UP000076623">
    <property type="component" value="Chromosome"/>
</dbReference>
<dbReference type="RefSeq" id="WP_066398159.1">
    <property type="nucleotide sequence ID" value="NZ_CP015378.1"/>
</dbReference>
<reference evidence="1 2" key="1">
    <citation type="submission" date="2016-04" db="EMBL/GenBank/DDBJ databases">
        <title>Complete genome sequence of Fictibacillus phosphorivorans G25-29, a strain toxic to nematodes.</title>
        <authorList>
            <person name="Zheng Z."/>
        </authorList>
    </citation>
    <scope>NUCLEOTIDE SEQUENCE [LARGE SCALE GENOMIC DNA]</scope>
    <source>
        <strain evidence="1 2">G25-29</strain>
    </source>
</reference>
<proteinExistence type="predicted"/>
<keyword evidence="2" id="KW-1185">Reference proteome</keyword>
<evidence type="ECO:0000313" key="1">
    <source>
        <dbReference type="EMBL" id="ANC78654.1"/>
    </source>
</evidence>
<name>A0A160IQH6_9BACL</name>